<dbReference type="Proteomes" id="UP000283530">
    <property type="component" value="Unassembled WGS sequence"/>
</dbReference>
<evidence type="ECO:0000256" key="1">
    <source>
        <dbReference type="SAM" id="MobiDB-lite"/>
    </source>
</evidence>
<name>A0A3S3R123_9MAGN</name>
<comment type="caution">
    <text evidence="2">The sequence shown here is derived from an EMBL/GenBank/DDBJ whole genome shotgun (WGS) entry which is preliminary data.</text>
</comment>
<reference evidence="2 3" key="1">
    <citation type="journal article" date="2019" name="Nat. Plants">
        <title>Stout camphor tree genome fills gaps in understanding of flowering plant genome evolution.</title>
        <authorList>
            <person name="Chaw S.M."/>
            <person name="Liu Y.C."/>
            <person name="Wu Y.W."/>
            <person name="Wang H.Y."/>
            <person name="Lin C.I."/>
            <person name="Wu C.S."/>
            <person name="Ke H.M."/>
            <person name="Chang L.Y."/>
            <person name="Hsu C.Y."/>
            <person name="Yang H.T."/>
            <person name="Sudianto E."/>
            <person name="Hsu M.H."/>
            <person name="Wu K.P."/>
            <person name="Wang L.N."/>
            <person name="Leebens-Mack J.H."/>
            <person name="Tsai I.J."/>
        </authorList>
    </citation>
    <scope>NUCLEOTIDE SEQUENCE [LARGE SCALE GENOMIC DNA]</scope>
    <source>
        <strain evidence="3">cv. Chaw 1501</strain>
        <tissue evidence="2">Young leaves</tissue>
    </source>
</reference>
<feature type="region of interest" description="Disordered" evidence="1">
    <location>
        <begin position="70"/>
        <end position="93"/>
    </location>
</feature>
<dbReference type="GO" id="GO:0000427">
    <property type="term" value="C:plastid-encoded plastid RNA polymerase complex"/>
    <property type="evidence" value="ECO:0007669"/>
    <property type="project" value="InterPro"/>
</dbReference>
<dbReference type="AlphaFoldDB" id="A0A3S3R123"/>
<dbReference type="STRING" id="337451.A0A3S3R123"/>
<sequence length="635" mass="74848">MRSLLLLPSLPKISISTLSPQNPKTLFSSITPKPSLLSHLHLPNQTLISCRSINKKQKKRNDFRVWADDDDVESRDPDDYDMDEDEAEELDSRDYDIEYDRLLPAGGASAASNTSDDIEMVQSESFVSTQGWESDKVVDYRINEEEFHKISLLNCDFFIRKPPDPDNDVYDFREMYVTPPDTDVYSIPKVLAPMPDKYIRCSDSDYGCHNVTEPPIDALRDPLYKHTKEILKVFLIKHYRNRRMNDPEFFLDFEEIYVIDSKTKSITRAKVLVTVPEGRNRNRLKDMLIVRDNGTSFKIIPMSERLDPDTIIEREEWIQTRRDMEKHLRKLRDFNDVESRDPDDYDMDEDEAEELDSKDYDIEYDRRLLPAGGASAASNTSDDIEMVQSESFVSTQAWESDKVVDYRINEEEFHKISLLNCDFFIRKPPDPDNDVYDFREMYVTPPDTDVYSIPKVLAPMPEKYIRCSESDYGRHIVTEPPIDAPRDPLYKHTKEILKVFLMKHYRNRRINDPEFFLDYEEIYVIDSITKSITRAKVLVTVPEGRNRNRLKDMLIVRDNGTSFKIIPMVTDYHFDYMSCLILYFYALADPKKYSCFQSERLDPDTIIETKEWIQSRREMEKHLRKLRDFPESNWF</sequence>
<dbReference type="OrthoDB" id="781981at2759"/>
<dbReference type="InterPro" id="IPR044710">
    <property type="entry name" value="PTAC6"/>
</dbReference>
<dbReference type="PANTHER" id="PTHR35994:SF1">
    <property type="entry name" value="PLASTID TRANSCRIPTIONALLY ACTIVE PROTEIN 6, CHLOROPLASTIC"/>
    <property type="match status" value="1"/>
</dbReference>
<feature type="compositionally biased region" description="Acidic residues" evidence="1">
    <location>
        <begin position="70"/>
        <end position="89"/>
    </location>
</feature>
<protein>
    <submittedName>
        <fullName evidence="2">JMS09K11.8</fullName>
    </submittedName>
</protein>
<dbReference type="PANTHER" id="PTHR35994">
    <property type="entry name" value="EXPRESSED PROTEIN"/>
    <property type="match status" value="1"/>
</dbReference>
<keyword evidence="3" id="KW-1185">Reference proteome</keyword>
<evidence type="ECO:0000313" key="3">
    <source>
        <dbReference type="Proteomes" id="UP000283530"/>
    </source>
</evidence>
<gene>
    <name evidence="2" type="ORF">CKAN_02199000</name>
</gene>
<proteinExistence type="predicted"/>
<organism evidence="2 3">
    <name type="scientific">Cinnamomum micranthum f. kanehirae</name>
    <dbReference type="NCBI Taxonomy" id="337451"/>
    <lineage>
        <taxon>Eukaryota</taxon>
        <taxon>Viridiplantae</taxon>
        <taxon>Streptophyta</taxon>
        <taxon>Embryophyta</taxon>
        <taxon>Tracheophyta</taxon>
        <taxon>Spermatophyta</taxon>
        <taxon>Magnoliopsida</taxon>
        <taxon>Magnoliidae</taxon>
        <taxon>Laurales</taxon>
        <taxon>Lauraceae</taxon>
        <taxon>Cinnamomum</taxon>
    </lineage>
</organism>
<accession>A0A3S3R123</accession>
<evidence type="ECO:0000313" key="2">
    <source>
        <dbReference type="EMBL" id="RWR92766.1"/>
    </source>
</evidence>
<dbReference type="EMBL" id="QPKB01000009">
    <property type="protein sequence ID" value="RWR92766.1"/>
    <property type="molecule type" value="Genomic_DNA"/>
</dbReference>